<evidence type="ECO:0000256" key="2">
    <source>
        <dbReference type="SAM" id="Phobius"/>
    </source>
</evidence>
<gene>
    <name evidence="3" type="ORF">LMS43_06640</name>
</gene>
<dbReference type="RefSeq" id="WP_266125122.1">
    <property type="nucleotide sequence ID" value="NZ_JAJHNU010000001.1"/>
</dbReference>
<organism evidence="3 4">
    <name type="scientific">Alcaligenes endophyticus</name>
    <dbReference type="NCBI Taxonomy" id="1929088"/>
    <lineage>
        <taxon>Bacteria</taxon>
        <taxon>Pseudomonadati</taxon>
        <taxon>Pseudomonadota</taxon>
        <taxon>Betaproteobacteria</taxon>
        <taxon>Burkholderiales</taxon>
        <taxon>Alcaligenaceae</taxon>
        <taxon>Alcaligenes</taxon>
    </lineage>
</organism>
<dbReference type="EMBL" id="JAJHNU010000001">
    <property type="protein sequence ID" value="MDN4120959.1"/>
    <property type="molecule type" value="Genomic_DNA"/>
</dbReference>
<protein>
    <submittedName>
        <fullName evidence="3">Uncharacterized protein</fullName>
    </submittedName>
</protein>
<evidence type="ECO:0000313" key="4">
    <source>
        <dbReference type="Proteomes" id="UP001168613"/>
    </source>
</evidence>
<proteinExistence type="predicted"/>
<evidence type="ECO:0000313" key="3">
    <source>
        <dbReference type="EMBL" id="MDN4120959.1"/>
    </source>
</evidence>
<dbReference type="Proteomes" id="UP001168613">
    <property type="component" value="Unassembled WGS sequence"/>
</dbReference>
<keyword evidence="2" id="KW-0812">Transmembrane</keyword>
<sequence length="71" mass="8019">MPEVSFLKRRPQQFVSTQQKGPMKRRVRPMAEPKRRQAGLPWQNKALDVCLVAVWGLSIPGLMWLAAAGGF</sequence>
<keyword evidence="2" id="KW-0472">Membrane</keyword>
<feature type="region of interest" description="Disordered" evidence="1">
    <location>
        <begin position="15"/>
        <end position="37"/>
    </location>
</feature>
<name>A0ABT8EI45_9BURK</name>
<reference evidence="3" key="1">
    <citation type="submission" date="2021-11" db="EMBL/GenBank/DDBJ databases">
        <title>Draft genome sequence of Alcaligenes endophyticus type strain CCUG 75668T.</title>
        <authorList>
            <person name="Salva-Serra F."/>
            <person name="Duran R.E."/>
            <person name="Seeger M."/>
            <person name="Moore E.R.B."/>
            <person name="Jaen-Luchoro D."/>
        </authorList>
    </citation>
    <scope>NUCLEOTIDE SEQUENCE</scope>
    <source>
        <strain evidence="3">CCUG 75668</strain>
    </source>
</reference>
<feature type="transmembrane region" description="Helical" evidence="2">
    <location>
        <begin position="46"/>
        <end position="67"/>
    </location>
</feature>
<evidence type="ECO:0000256" key="1">
    <source>
        <dbReference type="SAM" id="MobiDB-lite"/>
    </source>
</evidence>
<keyword evidence="2" id="KW-1133">Transmembrane helix</keyword>
<accession>A0ABT8EI45</accession>
<keyword evidence="4" id="KW-1185">Reference proteome</keyword>
<comment type="caution">
    <text evidence="3">The sequence shown here is derived from an EMBL/GenBank/DDBJ whole genome shotgun (WGS) entry which is preliminary data.</text>
</comment>